<dbReference type="PROSITE" id="PS50181">
    <property type="entry name" value="FBOX"/>
    <property type="match status" value="1"/>
</dbReference>
<sequence length="649" mass="71787">MAKLDTLPSEIVLQISRFLDPLDLVSLQHVNKRLQDLGRDDTLWREQCFNDSSFLTNLRRRRELIASEDVEEPRFRDLARALASGNGLGDSRLAQPREEARELKARSNERIRIMANWDPSYPDEEVHWYDEYIARNAPISTSWLQQPRNRESSEHEYLEVRGMGIYTPVGESDATLVVAPLDDGSICLWDLSGTEGHKKGSIVARSKSGLLSVDPAPQNVTNKRSKMINTGVTECVSVDSAGKRAYFAVQSGCSGPWCLVEVDLETLSTINHERFPFSITALSEAKHPVPLTVGTNLSLYLHDSRARRSSGGTDESSGIDSYDTTFDSLGNSGSSDFRSLLNPVLSPQYAHLHHPGPLSILHLPSSGDEWDGNGEIYVAGRFPSILNYDRRYFPKLRGTIHSGARLCSMASLPYPFASMEKDLARRGELTIEQVWEAKTRPGKTLIACGEYNSKGSLEMYGLSPNPILSTISSDSSAGSLQNSVMKNRQTSSSSKLLSVSNHGTRIVVSDGGGNLKWLERDGFTEARRWNIAHGSVEAPRGIFGTLGDSYMDSGSGDIVIKLANTHRGRTEKPVNEDDLVLWTGEKIGLLSFSSKPGFTAESFEKTGDKTPEEIHREREEKTYAETMGRALEANANEVRWMRGLGLGLS</sequence>
<dbReference type="OrthoDB" id="3219396at2759"/>
<dbReference type="PANTHER" id="PTHR13252:SF9">
    <property type="entry name" value="F-BOX ONLY PROTEIN 28"/>
    <property type="match status" value="1"/>
</dbReference>
<organism evidence="2 3">
    <name type="scientific">Mollisia scopiformis</name>
    <name type="common">Conifer needle endophyte fungus</name>
    <name type="synonym">Phialocephala scopiformis</name>
    <dbReference type="NCBI Taxonomy" id="149040"/>
    <lineage>
        <taxon>Eukaryota</taxon>
        <taxon>Fungi</taxon>
        <taxon>Dikarya</taxon>
        <taxon>Ascomycota</taxon>
        <taxon>Pezizomycotina</taxon>
        <taxon>Leotiomycetes</taxon>
        <taxon>Helotiales</taxon>
        <taxon>Mollisiaceae</taxon>
        <taxon>Mollisia</taxon>
    </lineage>
</organism>
<evidence type="ECO:0000313" key="2">
    <source>
        <dbReference type="EMBL" id="KUJ24142.1"/>
    </source>
</evidence>
<dbReference type="Pfam" id="PF12937">
    <property type="entry name" value="F-box-like"/>
    <property type="match status" value="1"/>
</dbReference>
<feature type="domain" description="F-box" evidence="1">
    <location>
        <begin position="1"/>
        <end position="47"/>
    </location>
</feature>
<dbReference type="EMBL" id="KQ947404">
    <property type="protein sequence ID" value="KUJ24142.1"/>
    <property type="molecule type" value="Genomic_DNA"/>
</dbReference>
<dbReference type="Gene3D" id="1.20.1280.50">
    <property type="match status" value="1"/>
</dbReference>
<dbReference type="AlphaFoldDB" id="A0A194XWN5"/>
<dbReference type="STRING" id="149040.A0A194XWN5"/>
<dbReference type="GeneID" id="28827749"/>
<dbReference type="Proteomes" id="UP000070700">
    <property type="component" value="Unassembled WGS sequence"/>
</dbReference>
<evidence type="ECO:0000259" key="1">
    <source>
        <dbReference type="PROSITE" id="PS50181"/>
    </source>
</evidence>
<protein>
    <recommendedName>
        <fullName evidence="1">F-box domain-containing protein</fullName>
    </recommendedName>
</protein>
<dbReference type="PANTHER" id="PTHR13252">
    <property type="entry name" value="F-BOX ONLY PROTEIN 28"/>
    <property type="match status" value="1"/>
</dbReference>
<dbReference type="RefSeq" id="XP_018078497.1">
    <property type="nucleotide sequence ID" value="XM_018218023.1"/>
</dbReference>
<dbReference type="InterPro" id="IPR039719">
    <property type="entry name" value="FBXO28"/>
</dbReference>
<keyword evidence="3" id="KW-1185">Reference proteome</keyword>
<accession>A0A194XWN5</accession>
<proteinExistence type="predicted"/>
<dbReference type="SMART" id="SM00256">
    <property type="entry name" value="FBOX"/>
    <property type="match status" value="1"/>
</dbReference>
<name>A0A194XWN5_MOLSC</name>
<dbReference type="InParanoid" id="A0A194XWN5"/>
<dbReference type="InterPro" id="IPR001810">
    <property type="entry name" value="F-box_dom"/>
</dbReference>
<dbReference type="InterPro" id="IPR036047">
    <property type="entry name" value="F-box-like_dom_sf"/>
</dbReference>
<gene>
    <name evidence="2" type="ORF">LY89DRAFT_713059</name>
</gene>
<dbReference type="SUPFAM" id="SSF69322">
    <property type="entry name" value="Tricorn protease domain 2"/>
    <property type="match status" value="1"/>
</dbReference>
<reference evidence="2 3" key="1">
    <citation type="submission" date="2015-10" db="EMBL/GenBank/DDBJ databases">
        <title>Full genome of DAOMC 229536 Phialocephala scopiformis, a fungal endophyte of spruce producing the potent anti-insectan compound rugulosin.</title>
        <authorList>
            <consortium name="DOE Joint Genome Institute"/>
            <person name="Walker A.K."/>
            <person name="Frasz S.L."/>
            <person name="Seifert K.A."/>
            <person name="Miller J.D."/>
            <person name="Mondo S.J."/>
            <person name="Labutti K."/>
            <person name="Lipzen A."/>
            <person name="Dockter R."/>
            <person name="Kennedy M."/>
            <person name="Grigoriev I.V."/>
            <person name="Spatafora J.W."/>
        </authorList>
    </citation>
    <scope>NUCLEOTIDE SEQUENCE [LARGE SCALE GENOMIC DNA]</scope>
    <source>
        <strain evidence="2 3">CBS 120377</strain>
    </source>
</reference>
<dbReference type="KEGG" id="psco:LY89DRAFT_713059"/>
<evidence type="ECO:0000313" key="3">
    <source>
        <dbReference type="Proteomes" id="UP000070700"/>
    </source>
</evidence>
<dbReference type="SUPFAM" id="SSF81383">
    <property type="entry name" value="F-box domain"/>
    <property type="match status" value="1"/>
</dbReference>
<dbReference type="GO" id="GO:0000209">
    <property type="term" value="P:protein polyubiquitination"/>
    <property type="evidence" value="ECO:0007669"/>
    <property type="project" value="TreeGrafter"/>
</dbReference>